<proteinExistence type="predicted"/>
<sequence length="142" mass="16456">MIQIDQYGYASHNNTVSSEARNSKVVRQITRVINNFRENIITGAIINFERSGLIYDFFITLGELVKFLKSSRGKDSDFLKVNHGWKNRWLHFTKDFIDLRDGLTHNVYQVRFVEDGATLPRREGATSKKVGEVVKICWNTLM</sequence>
<dbReference type="AlphaFoldDB" id="A0AAD5XW70"/>
<organism evidence="1 2">
    <name type="scientific">Clydaea vesicula</name>
    <dbReference type="NCBI Taxonomy" id="447962"/>
    <lineage>
        <taxon>Eukaryota</taxon>
        <taxon>Fungi</taxon>
        <taxon>Fungi incertae sedis</taxon>
        <taxon>Chytridiomycota</taxon>
        <taxon>Chytridiomycota incertae sedis</taxon>
        <taxon>Chytridiomycetes</taxon>
        <taxon>Lobulomycetales</taxon>
        <taxon>Lobulomycetaceae</taxon>
        <taxon>Clydaea</taxon>
    </lineage>
</organism>
<evidence type="ECO:0000313" key="1">
    <source>
        <dbReference type="EMBL" id="KAJ3204722.1"/>
    </source>
</evidence>
<reference evidence="1" key="1">
    <citation type="submission" date="2020-05" db="EMBL/GenBank/DDBJ databases">
        <title>Phylogenomic resolution of chytrid fungi.</title>
        <authorList>
            <person name="Stajich J.E."/>
            <person name="Amses K."/>
            <person name="Simmons R."/>
            <person name="Seto K."/>
            <person name="Myers J."/>
            <person name="Bonds A."/>
            <person name="Quandt C.A."/>
            <person name="Barry K."/>
            <person name="Liu P."/>
            <person name="Grigoriev I."/>
            <person name="Longcore J.E."/>
            <person name="James T.Y."/>
        </authorList>
    </citation>
    <scope>NUCLEOTIDE SEQUENCE</scope>
    <source>
        <strain evidence="1">JEL0476</strain>
    </source>
</reference>
<keyword evidence="2" id="KW-1185">Reference proteome</keyword>
<gene>
    <name evidence="1" type="ORF">HK099_001045</name>
</gene>
<dbReference type="Proteomes" id="UP001211065">
    <property type="component" value="Unassembled WGS sequence"/>
</dbReference>
<comment type="caution">
    <text evidence="1">The sequence shown here is derived from an EMBL/GenBank/DDBJ whole genome shotgun (WGS) entry which is preliminary data.</text>
</comment>
<protein>
    <submittedName>
        <fullName evidence="1">Uncharacterized protein</fullName>
    </submittedName>
</protein>
<name>A0AAD5XW70_9FUNG</name>
<accession>A0AAD5XW70</accession>
<evidence type="ECO:0000313" key="2">
    <source>
        <dbReference type="Proteomes" id="UP001211065"/>
    </source>
</evidence>
<dbReference type="EMBL" id="JADGJW010001271">
    <property type="protein sequence ID" value="KAJ3204722.1"/>
    <property type="molecule type" value="Genomic_DNA"/>
</dbReference>